<feature type="region of interest" description="Disordered" evidence="1">
    <location>
        <begin position="707"/>
        <end position="752"/>
    </location>
</feature>
<organism evidence="3">
    <name type="scientific">Laccaria bicolor (strain S238N-H82 / ATCC MYA-4686)</name>
    <name type="common">Bicoloured deceiver</name>
    <name type="synonym">Laccaria laccata var. bicolor</name>
    <dbReference type="NCBI Taxonomy" id="486041"/>
    <lineage>
        <taxon>Eukaryota</taxon>
        <taxon>Fungi</taxon>
        <taxon>Dikarya</taxon>
        <taxon>Basidiomycota</taxon>
        <taxon>Agaricomycotina</taxon>
        <taxon>Agaricomycetes</taxon>
        <taxon>Agaricomycetidae</taxon>
        <taxon>Agaricales</taxon>
        <taxon>Agaricineae</taxon>
        <taxon>Hydnangiaceae</taxon>
        <taxon>Laccaria</taxon>
    </lineage>
</organism>
<dbReference type="HOGENOM" id="CLU_308836_0_0_1"/>
<evidence type="ECO:0000313" key="2">
    <source>
        <dbReference type="EMBL" id="EDQ98572.1"/>
    </source>
</evidence>
<accession>B0E3L3</accession>
<feature type="compositionally biased region" description="Polar residues" evidence="1">
    <location>
        <begin position="92"/>
        <end position="106"/>
    </location>
</feature>
<gene>
    <name evidence="2" type="ORF">LACBIDRAFT_335846</name>
</gene>
<dbReference type="GeneID" id="6086432"/>
<feature type="region of interest" description="Disordered" evidence="1">
    <location>
        <begin position="851"/>
        <end position="886"/>
    </location>
</feature>
<proteinExistence type="predicted"/>
<dbReference type="RefSeq" id="XP_001890781.1">
    <property type="nucleotide sequence ID" value="XM_001890746.1"/>
</dbReference>
<feature type="region of interest" description="Disordered" evidence="1">
    <location>
        <begin position="226"/>
        <end position="256"/>
    </location>
</feature>
<evidence type="ECO:0000256" key="1">
    <source>
        <dbReference type="SAM" id="MobiDB-lite"/>
    </source>
</evidence>
<dbReference type="AlphaFoldDB" id="B0E3L3"/>
<sequence length="955" mass="106707">MRIPKDFANPLAGPPPVSTYRRRPCEAEYFGPPLCLCVPPRPHPHFFIASVAYQPPSLEIPFNLNTHQPYLPVKHEPSSSLCIAEPVAPFTQANDTGNQEDGQTQVKYGPPKKKTAINAPANDAATQEVGKTQVKSGPPKKKTVAAIEGQRCPSNAQVFDGVHIQARVQLSRNVATEVAVRPANDPASEAAGHPDAVRSGVVGPGHVPHKSKPAPVLRTYGRKASSAQPTAPAAIAMNADNSDHTLSDLTPTRSDEDDIMLPDQPEGANSYSSFDVNNLPSTGRELTSIRDEDFHPRSLTIHDLDYDEVQEMREACESKHTAYCFSYADKTTQYYHGREITEGCQTAADWFTKYLDDNTKQWLPIPQGFTAPHLPEIYVDALNILREEDELHVNSYVIEAAMALDKTRNSGEDPFEILSLEDDLTWDDKNSMVFAPTRGAGCRGSIDPGLFGGFGGRMKMPKWRRTPVNSAAEFLAELGMTLPAENAVLKALSTKKVTNFEQSCYSLFGEYVCRMAAELGTQFGQRSDFVLEHADLLLKEKRGPNRANKFRSYISRTRKDDMQGTFWAVTKEEKAKFMDKCYTDYMQGTTTSEEREERMQEVYEHLQDEIVDGGSSIVAPEVRFERWRAMIECLLNIIRRTDPEFDIAGFIIYSGDKPSVHQKDGLFVNSSFLKDLFDRENYPIRKWTDVFATTVRAARYQQELRQDLQIDDNRERSKEVPVPGKSGRKTSATSSPSERRGRSAPEEYKNHDAVDNIRELRGDGESCTHWVAFERGRHSLGPKFYIKQAISETMGIARQFVGLREDEDHSLGSNAQYGEIPLVSSFNGKAMVFVKDSQQWINQFCKIQGDGRRTVGKRPHVEEEGEEDTHDLQVPSSHPSSPPLKKRKVSFVTLPKASFYNNHRGAPKSYKVDPCFVNSTSRSSTLKPTAQVTKDTEAFFHAIKGSSTSSSAKPT</sequence>
<feature type="compositionally biased region" description="Basic and acidic residues" evidence="1">
    <location>
        <begin position="737"/>
        <end position="752"/>
    </location>
</feature>
<dbReference type="OrthoDB" id="3131734at2759"/>
<dbReference type="InParanoid" id="B0E3L3"/>
<keyword evidence="3" id="KW-1185">Reference proteome</keyword>
<evidence type="ECO:0000313" key="3">
    <source>
        <dbReference type="Proteomes" id="UP000001194"/>
    </source>
</evidence>
<feature type="region of interest" description="Disordered" evidence="1">
    <location>
        <begin position="185"/>
        <end position="214"/>
    </location>
</feature>
<dbReference type="Proteomes" id="UP000001194">
    <property type="component" value="Unassembled WGS sequence"/>
</dbReference>
<feature type="compositionally biased region" description="Basic and acidic residues" evidence="1">
    <location>
        <begin position="707"/>
        <end position="719"/>
    </location>
</feature>
<name>B0E3L3_LACBS</name>
<feature type="region of interest" description="Disordered" evidence="1">
    <location>
        <begin position="92"/>
        <end position="140"/>
    </location>
</feature>
<dbReference type="KEGG" id="lbc:LACBIDRAFT_335846"/>
<dbReference type="EMBL" id="DS547241">
    <property type="protein sequence ID" value="EDQ98572.1"/>
    <property type="molecule type" value="Genomic_DNA"/>
</dbReference>
<protein>
    <submittedName>
        <fullName evidence="2">Predicted protein</fullName>
    </submittedName>
</protein>
<reference evidence="2 3" key="1">
    <citation type="journal article" date="2008" name="Nature">
        <title>The genome of Laccaria bicolor provides insights into mycorrhizal symbiosis.</title>
        <authorList>
            <person name="Martin F."/>
            <person name="Aerts A."/>
            <person name="Ahren D."/>
            <person name="Brun A."/>
            <person name="Danchin E.G.J."/>
            <person name="Duchaussoy F."/>
            <person name="Gibon J."/>
            <person name="Kohler A."/>
            <person name="Lindquist E."/>
            <person name="Pereda V."/>
            <person name="Salamov A."/>
            <person name="Shapiro H.J."/>
            <person name="Wuyts J."/>
            <person name="Blaudez D."/>
            <person name="Buee M."/>
            <person name="Brokstein P."/>
            <person name="Canbaeck B."/>
            <person name="Cohen D."/>
            <person name="Courty P.E."/>
            <person name="Coutinho P.M."/>
            <person name="Delaruelle C."/>
            <person name="Detter J.C."/>
            <person name="Deveau A."/>
            <person name="DiFazio S."/>
            <person name="Duplessis S."/>
            <person name="Fraissinet-Tachet L."/>
            <person name="Lucic E."/>
            <person name="Frey-Klett P."/>
            <person name="Fourrey C."/>
            <person name="Feussner I."/>
            <person name="Gay G."/>
            <person name="Grimwood J."/>
            <person name="Hoegger P.J."/>
            <person name="Jain P."/>
            <person name="Kilaru S."/>
            <person name="Labbe J."/>
            <person name="Lin Y.C."/>
            <person name="Legue V."/>
            <person name="Le Tacon F."/>
            <person name="Marmeisse R."/>
            <person name="Melayah D."/>
            <person name="Montanini B."/>
            <person name="Muratet M."/>
            <person name="Nehls U."/>
            <person name="Niculita-Hirzel H."/>
            <person name="Oudot-Le Secq M.P."/>
            <person name="Peter M."/>
            <person name="Quesneville H."/>
            <person name="Rajashekar B."/>
            <person name="Reich M."/>
            <person name="Rouhier N."/>
            <person name="Schmutz J."/>
            <person name="Yin T."/>
            <person name="Chalot M."/>
            <person name="Henrissat B."/>
            <person name="Kuees U."/>
            <person name="Lucas S."/>
            <person name="Van de Peer Y."/>
            <person name="Podila G.K."/>
            <person name="Polle A."/>
            <person name="Pukkila P.J."/>
            <person name="Richardson P.M."/>
            <person name="Rouze P."/>
            <person name="Sanders I.R."/>
            <person name="Stajich J.E."/>
            <person name="Tunlid A."/>
            <person name="Tuskan G."/>
            <person name="Grigoriev I.V."/>
        </authorList>
    </citation>
    <scope>NUCLEOTIDE SEQUENCE [LARGE SCALE GENOMIC DNA]</scope>
    <source>
        <strain evidence="3">S238N-H82 / ATCC MYA-4686</strain>
    </source>
</reference>